<evidence type="ECO:0000313" key="3">
    <source>
        <dbReference type="Proteomes" id="UP001203687"/>
    </source>
</evidence>
<name>A0ABT0HBZ7_9FLAO</name>
<dbReference type="Pfam" id="PF24390">
    <property type="entry name" value="PRTase-CE"/>
    <property type="match status" value="1"/>
</dbReference>
<keyword evidence="3" id="KW-1185">Reference proteome</keyword>
<dbReference type="RefSeq" id="WP_248413651.1">
    <property type="nucleotide sequence ID" value="NZ_JALPQF010000016.1"/>
</dbReference>
<accession>A0ABT0HBZ7</accession>
<reference evidence="2" key="1">
    <citation type="submission" date="2022-04" db="EMBL/GenBank/DDBJ databases">
        <authorList>
            <person name="Ren T."/>
        </authorList>
    </citation>
    <scope>NUCLEOTIDE SEQUENCE</scope>
    <source>
        <strain evidence="2">F63249</strain>
    </source>
</reference>
<protein>
    <recommendedName>
        <fullName evidence="1">PRTase-CE domain-containing protein</fullName>
    </recommendedName>
</protein>
<feature type="domain" description="PRTase-CE" evidence="1">
    <location>
        <begin position="54"/>
        <end position="358"/>
    </location>
</feature>
<gene>
    <name evidence="2" type="ORF">MUY34_14505</name>
</gene>
<evidence type="ECO:0000313" key="2">
    <source>
        <dbReference type="EMBL" id="MCK8481841.1"/>
    </source>
</evidence>
<dbReference type="InterPro" id="IPR056920">
    <property type="entry name" value="PRTase-CE"/>
</dbReference>
<sequence length="363" mass="42434">MRTGLAEKLLIEIMNWSNEEVKKERPLLQAMSSFKYDEYQQFSIGTLFIESLVKWLNQFDTIEERNTAYNFIKENLIFFSNNQILHLVNTTFNTIIEPILIDKAANILDINRYSVGKIINEPVFTKISRRSLYIGLSDGARIDQLRRSSKLNNEQVIPTYEVSKNKVDDMLEELAETGETNKFDTIFLVDDFTASGTSYFRKEEDIWKGKIYKTVSAFFDKKTPLSRLVDITKEIDINLIFYVATTEAVQKIENLKNEVLKEAKFKKLNFNIHVVQPIDSSIKDKIISKEKDFIELSKKHIDESIIDRHFKKAKHKDYYLGYNECCLPIILAHNTPNNSLPLLWWFSEEKKFAGLFPRVTRHS</sequence>
<evidence type="ECO:0000259" key="1">
    <source>
        <dbReference type="Pfam" id="PF24390"/>
    </source>
</evidence>
<organism evidence="2 3">
    <name type="scientific">Psychroserpens algicola</name>
    <dbReference type="NCBI Taxonomy" id="1719034"/>
    <lineage>
        <taxon>Bacteria</taxon>
        <taxon>Pseudomonadati</taxon>
        <taxon>Bacteroidota</taxon>
        <taxon>Flavobacteriia</taxon>
        <taxon>Flavobacteriales</taxon>
        <taxon>Flavobacteriaceae</taxon>
        <taxon>Psychroserpens</taxon>
    </lineage>
</organism>
<dbReference type="EMBL" id="JALPQF010000016">
    <property type="protein sequence ID" value="MCK8481841.1"/>
    <property type="molecule type" value="Genomic_DNA"/>
</dbReference>
<dbReference type="Proteomes" id="UP001203687">
    <property type="component" value="Unassembled WGS sequence"/>
</dbReference>
<comment type="caution">
    <text evidence="2">The sequence shown here is derived from an EMBL/GenBank/DDBJ whole genome shotgun (WGS) entry which is preliminary data.</text>
</comment>
<proteinExistence type="predicted"/>